<reference evidence="7 8" key="1">
    <citation type="submission" date="2018-09" db="EMBL/GenBank/DDBJ databases">
        <title>Comparative genomics of Leucobacter spp.</title>
        <authorList>
            <person name="Reis A.C."/>
            <person name="Kolvenbach B.A."/>
            <person name="Corvini P.F.X."/>
            <person name="Nunes O.C."/>
        </authorList>
    </citation>
    <scope>NUCLEOTIDE SEQUENCE [LARGE SCALE GENOMIC DNA]</scope>
    <source>
        <strain evidence="7 8">L-1</strain>
    </source>
</reference>
<keyword evidence="5 6" id="KW-0472">Membrane</keyword>
<keyword evidence="8" id="KW-1185">Reference proteome</keyword>
<sequence>MSDLVAFSPAEASPLAWLAVPTLLAYWAGAIRLWQVGRGWSLGRTLLFTLGCVLWFLVCGLSLNAHANVLVSALLFQQITLMVVVPPFLLMGSPGRLLLSSVPHGGPGRWILRAALGGYRSRAAQLLLHPAAAIVIALLAFPGFYFSDGVSVVMATPGGHTLALLVFLLAGVIAGAPLWALDPLPRTPSYVVRLVDVVLEIQIHAIFGLILLLSTRSLFAWYAEDPPGWGMTRALDQAIAGGLIWSYGELPLLIVLIVTLSKWRTSDERRARRRRAEEDAELDEYNAYLAARYGTRTENVETDDSSASRL</sequence>
<comment type="subcellular location">
    <subcellularLocation>
        <location evidence="1">Cell membrane</location>
        <topology evidence="1">Multi-pass membrane protein</topology>
    </subcellularLocation>
</comment>
<feature type="transmembrane region" description="Helical" evidence="6">
    <location>
        <begin position="69"/>
        <end position="90"/>
    </location>
</feature>
<accession>A0ABS1SLR1</accession>
<proteinExistence type="predicted"/>
<feature type="transmembrane region" description="Helical" evidence="6">
    <location>
        <begin position="15"/>
        <end position="34"/>
    </location>
</feature>
<feature type="transmembrane region" description="Helical" evidence="6">
    <location>
        <begin position="158"/>
        <end position="181"/>
    </location>
</feature>
<dbReference type="Proteomes" id="UP001646141">
    <property type="component" value="Unassembled WGS sequence"/>
</dbReference>
<dbReference type="InterPro" id="IPR019108">
    <property type="entry name" value="Caa3_assmbl_CtaG-rel"/>
</dbReference>
<feature type="transmembrane region" description="Helical" evidence="6">
    <location>
        <begin position="243"/>
        <end position="263"/>
    </location>
</feature>
<gene>
    <name evidence="7" type="ORF">D3226_00350</name>
</gene>
<comment type="caution">
    <text evidence="7">The sequence shown here is derived from an EMBL/GenBank/DDBJ whole genome shotgun (WGS) entry which is preliminary data.</text>
</comment>
<evidence type="ECO:0000256" key="3">
    <source>
        <dbReference type="ARBA" id="ARBA00022692"/>
    </source>
</evidence>
<organism evidence="7 8">
    <name type="scientific">Leucobacter chromiireducens subsp. chromiireducens</name>
    <dbReference type="NCBI Taxonomy" id="660067"/>
    <lineage>
        <taxon>Bacteria</taxon>
        <taxon>Bacillati</taxon>
        <taxon>Actinomycetota</taxon>
        <taxon>Actinomycetes</taxon>
        <taxon>Micrococcales</taxon>
        <taxon>Microbacteriaceae</taxon>
        <taxon>Leucobacter</taxon>
    </lineage>
</organism>
<keyword evidence="3 6" id="KW-0812">Transmembrane</keyword>
<name>A0ABS1SLR1_9MICO</name>
<evidence type="ECO:0000256" key="1">
    <source>
        <dbReference type="ARBA" id="ARBA00004651"/>
    </source>
</evidence>
<evidence type="ECO:0000256" key="2">
    <source>
        <dbReference type="ARBA" id="ARBA00022475"/>
    </source>
</evidence>
<evidence type="ECO:0000313" key="8">
    <source>
        <dbReference type="Proteomes" id="UP001646141"/>
    </source>
</evidence>
<keyword evidence="2" id="KW-1003">Cell membrane</keyword>
<evidence type="ECO:0000256" key="4">
    <source>
        <dbReference type="ARBA" id="ARBA00022989"/>
    </source>
</evidence>
<feature type="transmembrane region" description="Helical" evidence="6">
    <location>
        <begin position="201"/>
        <end position="223"/>
    </location>
</feature>
<feature type="transmembrane region" description="Helical" evidence="6">
    <location>
        <begin position="126"/>
        <end position="146"/>
    </location>
</feature>
<evidence type="ECO:0000256" key="6">
    <source>
        <dbReference type="SAM" id="Phobius"/>
    </source>
</evidence>
<feature type="transmembrane region" description="Helical" evidence="6">
    <location>
        <begin position="46"/>
        <end position="63"/>
    </location>
</feature>
<evidence type="ECO:0000313" key="7">
    <source>
        <dbReference type="EMBL" id="MBL3688414.1"/>
    </source>
</evidence>
<dbReference type="Pfam" id="PF09678">
    <property type="entry name" value="Caa3_CtaG"/>
    <property type="match status" value="1"/>
</dbReference>
<protein>
    <submittedName>
        <fullName evidence="7">Cytochrome c oxidase assembly protein</fullName>
    </submittedName>
</protein>
<dbReference type="EMBL" id="QYAD01000001">
    <property type="protein sequence ID" value="MBL3688414.1"/>
    <property type="molecule type" value="Genomic_DNA"/>
</dbReference>
<evidence type="ECO:0000256" key="5">
    <source>
        <dbReference type="ARBA" id="ARBA00023136"/>
    </source>
</evidence>
<keyword evidence="4 6" id="KW-1133">Transmembrane helix</keyword>